<dbReference type="VEuPathDB" id="FungiDB:GMDG_01954"/>
<evidence type="ECO:0000313" key="13">
    <source>
        <dbReference type="EMBL" id="OAF55239.1"/>
    </source>
</evidence>
<dbReference type="FunFam" id="4.10.260.10:FF:000003">
    <property type="entry name" value="G-protein complex gamma subunit Ste18/GpgA"/>
    <property type="match status" value="1"/>
</dbReference>
<sequence>MGYASRDAADPSQIKKNKQSMADLKLRRLTELNNRLREDLERERIPVSQAARSIIAYTDTTRDFMVPSVWGPVDKKDDPYTPQPTGGCCVVM</sequence>
<dbReference type="EMBL" id="KV441410">
    <property type="protein sequence ID" value="OAF55239.1"/>
    <property type="molecule type" value="Genomic_DNA"/>
</dbReference>
<dbReference type="GO" id="GO:0007186">
    <property type="term" value="P:G protein-coupled receptor signaling pathway"/>
    <property type="evidence" value="ECO:0007669"/>
    <property type="project" value="InterPro"/>
</dbReference>
<dbReference type="PANTHER" id="PTHR28189:SF1">
    <property type="entry name" value="GUANINE NUCLEOTIDE-BINDING PROTEIN SUBUNIT GAMMA"/>
    <property type="match status" value="1"/>
</dbReference>
<proteinExistence type="inferred from homology"/>
<evidence type="ECO:0000259" key="12">
    <source>
        <dbReference type="SMART" id="SM01224"/>
    </source>
</evidence>
<dbReference type="AlphaFoldDB" id="A0A176ZYZ0"/>
<evidence type="ECO:0000256" key="11">
    <source>
        <dbReference type="SAM" id="MobiDB-lite"/>
    </source>
</evidence>
<evidence type="ECO:0000256" key="1">
    <source>
        <dbReference type="ARBA" id="ARBA00004170"/>
    </source>
</evidence>
<evidence type="ECO:0000256" key="9">
    <source>
        <dbReference type="ARBA" id="ARBA00023288"/>
    </source>
</evidence>
<evidence type="ECO:0000256" key="2">
    <source>
        <dbReference type="ARBA" id="ARBA00007431"/>
    </source>
</evidence>
<dbReference type="PANTHER" id="PTHR28189">
    <property type="entry name" value="GUANINE NUCLEOTIDE-BINDING PROTEIN SUBUNIT GAMMA"/>
    <property type="match status" value="1"/>
</dbReference>
<protein>
    <recommendedName>
        <fullName evidence="4">Guanine nucleotide-binding protein subunit gamma</fullName>
    </recommendedName>
</protein>
<keyword evidence="9" id="KW-0449">Lipoprotein</keyword>
<dbReference type="SMART" id="SM01224">
    <property type="entry name" value="G_gamma"/>
    <property type="match status" value="1"/>
</dbReference>
<comment type="subcellular location">
    <subcellularLocation>
        <location evidence="1">Membrane</location>
        <topology evidence="1">Peripheral membrane protein</topology>
    </subcellularLocation>
</comment>
<dbReference type="InterPro" id="IPR036284">
    <property type="entry name" value="GGL_sf"/>
</dbReference>
<dbReference type="Pfam" id="PF00631">
    <property type="entry name" value="G-gamma"/>
    <property type="match status" value="1"/>
</dbReference>
<dbReference type="eggNOG" id="ENOG502S5Z5">
    <property type="taxonomic scope" value="Eukaryota"/>
</dbReference>
<dbReference type="GO" id="GO:0005834">
    <property type="term" value="C:heterotrimeric G-protein complex"/>
    <property type="evidence" value="ECO:0007669"/>
    <property type="project" value="TreeGrafter"/>
</dbReference>
<evidence type="ECO:0000256" key="8">
    <source>
        <dbReference type="ARBA" id="ARBA00023224"/>
    </source>
</evidence>
<dbReference type="GO" id="GO:0031681">
    <property type="term" value="F:G-protein beta-subunit binding"/>
    <property type="evidence" value="ECO:0007669"/>
    <property type="project" value="InterPro"/>
</dbReference>
<feature type="region of interest" description="Disordered" evidence="11">
    <location>
        <begin position="1"/>
        <end position="21"/>
    </location>
</feature>
<evidence type="ECO:0000256" key="5">
    <source>
        <dbReference type="ARBA" id="ARBA00022481"/>
    </source>
</evidence>
<dbReference type="InterPro" id="IPR041848">
    <property type="entry name" value="Ste18_fungal"/>
</dbReference>
<evidence type="ECO:0000256" key="6">
    <source>
        <dbReference type="ARBA" id="ARBA00023136"/>
    </source>
</evidence>
<keyword evidence="5" id="KW-0488">Methylation</keyword>
<comment type="subunit">
    <text evidence="3">G proteins are composed of 3 units, alpha, beta and gamma.</text>
</comment>
<reference evidence="13" key="1">
    <citation type="submission" date="2016-03" db="EMBL/GenBank/DDBJ databases">
        <title>Updated assembly of Pseudogymnoascus destructans, the fungus causing white-nose syndrome of bats.</title>
        <authorList>
            <person name="Palmer J.M."/>
            <person name="Drees K.P."/>
            <person name="Foster J.T."/>
            <person name="Lindner D.L."/>
        </authorList>
    </citation>
    <scope>NUCLEOTIDE SEQUENCE [LARGE SCALE GENOMIC DNA]</scope>
    <source>
        <strain evidence="13">20631-21</strain>
    </source>
</reference>
<evidence type="ECO:0000256" key="10">
    <source>
        <dbReference type="ARBA" id="ARBA00023289"/>
    </source>
</evidence>
<dbReference type="Proteomes" id="UP000077154">
    <property type="component" value="Unassembled WGS sequence"/>
</dbReference>
<keyword evidence="6" id="KW-0472">Membrane</keyword>
<evidence type="ECO:0000256" key="7">
    <source>
        <dbReference type="ARBA" id="ARBA00023139"/>
    </source>
</evidence>
<dbReference type="OrthoDB" id="19232at2759"/>
<dbReference type="SUPFAM" id="SSF48670">
    <property type="entry name" value="Transducin (heterotrimeric G protein), gamma chain"/>
    <property type="match status" value="1"/>
</dbReference>
<accession>A0A176ZYZ0</accession>
<dbReference type="InterPro" id="IPR015898">
    <property type="entry name" value="G-protein_gamma-like_dom"/>
</dbReference>
<keyword evidence="10" id="KW-0636">Prenylation</keyword>
<keyword evidence="8" id="KW-0807">Transducer</keyword>
<dbReference type="RefSeq" id="XP_024320540.1">
    <property type="nucleotide sequence ID" value="XM_024471710.1"/>
</dbReference>
<dbReference type="Gene3D" id="4.10.260.10">
    <property type="entry name" value="Transducin (heterotrimeric G protein), gamma chain"/>
    <property type="match status" value="1"/>
</dbReference>
<keyword evidence="7" id="KW-0564">Palmitate</keyword>
<evidence type="ECO:0000256" key="4">
    <source>
        <dbReference type="ARBA" id="ARBA00016111"/>
    </source>
</evidence>
<comment type="similarity">
    <text evidence="2">Belongs to the G protein gamma family.</text>
</comment>
<dbReference type="GO" id="GO:0000750">
    <property type="term" value="P:pheromone-dependent signal transduction involved in conjugation with cellular fusion"/>
    <property type="evidence" value="ECO:0007669"/>
    <property type="project" value="InterPro"/>
</dbReference>
<evidence type="ECO:0000256" key="3">
    <source>
        <dbReference type="ARBA" id="ARBA00011581"/>
    </source>
</evidence>
<organism evidence="13">
    <name type="scientific">Pseudogymnoascus destructans</name>
    <dbReference type="NCBI Taxonomy" id="655981"/>
    <lineage>
        <taxon>Eukaryota</taxon>
        <taxon>Fungi</taxon>
        <taxon>Dikarya</taxon>
        <taxon>Ascomycota</taxon>
        <taxon>Pezizomycotina</taxon>
        <taxon>Leotiomycetes</taxon>
        <taxon>Thelebolales</taxon>
        <taxon>Thelebolaceae</taxon>
        <taxon>Pseudogymnoascus</taxon>
    </lineage>
</organism>
<dbReference type="GeneID" id="36291193"/>
<name>A0A176ZYZ0_9PEZI</name>
<gene>
    <name evidence="13" type="primary">GNG1</name>
    <name evidence="13" type="ORF">VC83_08150</name>
</gene>
<feature type="domain" description="G protein gamma" evidence="12">
    <location>
        <begin position="22"/>
        <end position="92"/>
    </location>
</feature>